<evidence type="ECO:0000256" key="4">
    <source>
        <dbReference type="ARBA" id="ARBA00022692"/>
    </source>
</evidence>
<feature type="transmembrane region" description="Helical" evidence="15">
    <location>
        <begin position="25"/>
        <end position="46"/>
    </location>
</feature>
<evidence type="ECO:0000256" key="3">
    <source>
        <dbReference type="ARBA" id="ARBA00022516"/>
    </source>
</evidence>
<dbReference type="EMBL" id="JACHOB010000003">
    <property type="protein sequence ID" value="MBB4659291.1"/>
    <property type="molecule type" value="Genomic_DNA"/>
</dbReference>
<reference evidence="17 18" key="1">
    <citation type="submission" date="2020-08" db="EMBL/GenBank/DDBJ databases">
        <title>Genomic Encyclopedia of Type Strains, Phase IV (KMG-IV): sequencing the most valuable type-strain genomes for metagenomic binning, comparative biology and taxonomic classification.</title>
        <authorList>
            <person name="Goeker M."/>
        </authorList>
    </citation>
    <scope>NUCLEOTIDE SEQUENCE [LARGE SCALE GENOMIC DNA]</scope>
    <source>
        <strain evidence="17 18">DSM 102850</strain>
    </source>
</reference>
<keyword evidence="7" id="KW-0276">Fatty acid metabolism</keyword>
<keyword evidence="3" id="KW-0444">Lipid biosynthesis</keyword>
<keyword evidence="10" id="KW-0560">Oxidoreductase</keyword>
<proteinExistence type="predicted"/>
<organism evidence="17 18">
    <name type="scientific">Parvularcula dongshanensis</name>
    <dbReference type="NCBI Taxonomy" id="1173995"/>
    <lineage>
        <taxon>Bacteria</taxon>
        <taxon>Pseudomonadati</taxon>
        <taxon>Pseudomonadota</taxon>
        <taxon>Alphaproteobacteria</taxon>
        <taxon>Parvularculales</taxon>
        <taxon>Parvularculaceae</taxon>
        <taxon>Parvularcula</taxon>
    </lineage>
</organism>
<keyword evidence="18" id="KW-1185">Reference proteome</keyword>
<evidence type="ECO:0000256" key="5">
    <source>
        <dbReference type="ARBA" id="ARBA00022723"/>
    </source>
</evidence>
<dbReference type="GO" id="GO:0005506">
    <property type="term" value="F:iron ion binding"/>
    <property type="evidence" value="ECO:0007669"/>
    <property type="project" value="InterPro"/>
</dbReference>
<keyword evidence="4 15" id="KW-0812">Transmembrane</keyword>
<evidence type="ECO:0000256" key="11">
    <source>
        <dbReference type="ARBA" id="ARBA00023098"/>
    </source>
</evidence>
<evidence type="ECO:0000256" key="10">
    <source>
        <dbReference type="ARBA" id="ARBA00023002"/>
    </source>
</evidence>
<gene>
    <name evidence="17" type="ORF">GGQ59_001816</name>
</gene>
<keyword evidence="9 15" id="KW-1133">Transmembrane helix</keyword>
<evidence type="ECO:0000256" key="12">
    <source>
        <dbReference type="ARBA" id="ARBA00023136"/>
    </source>
</evidence>
<evidence type="ECO:0000313" key="18">
    <source>
        <dbReference type="Proteomes" id="UP000563524"/>
    </source>
</evidence>
<accession>A0A840I4T2</accession>
<feature type="transmembrane region" description="Helical" evidence="15">
    <location>
        <begin position="138"/>
        <end position="155"/>
    </location>
</feature>
<feature type="transmembrane region" description="Helical" evidence="15">
    <location>
        <begin position="109"/>
        <end position="132"/>
    </location>
</feature>
<evidence type="ECO:0000256" key="14">
    <source>
        <dbReference type="SAM" id="MobiDB-lite"/>
    </source>
</evidence>
<dbReference type="InterPro" id="IPR006694">
    <property type="entry name" value="Fatty_acid_hydroxylase"/>
</dbReference>
<dbReference type="Pfam" id="PF04116">
    <property type="entry name" value="FA_hydroxylase"/>
    <property type="match status" value="1"/>
</dbReference>
<evidence type="ECO:0000256" key="13">
    <source>
        <dbReference type="ARBA" id="ARBA00023160"/>
    </source>
</evidence>
<evidence type="ECO:0000259" key="16">
    <source>
        <dbReference type="Pfam" id="PF04116"/>
    </source>
</evidence>
<evidence type="ECO:0000256" key="7">
    <source>
        <dbReference type="ARBA" id="ARBA00022832"/>
    </source>
</evidence>
<dbReference type="GO" id="GO:0006633">
    <property type="term" value="P:fatty acid biosynthetic process"/>
    <property type="evidence" value="ECO:0007669"/>
    <property type="project" value="UniProtKB-KW"/>
</dbReference>
<evidence type="ECO:0000256" key="6">
    <source>
        <dbReference type="ARBA" id="ARBA00022824"/>
    </source>
</evidence>
<sequence>MFARRWKEQNYLLDKMGLRELNRAYATYPGVWAYAILLVASLIAGLALGPSLMGGALSVVAVVLLYPLFWYGLHRFVLHSQFLYRFQKTSALWKRIHYDHHRRPNDLSVLFGSLANTLPTIGILCGVTGALIAGWPGFFLAVATGLLMTMLYEYVHCIQHLGYLPDSARLQRMKRLHLLHHFHNENGNYGITEFWPDRLLGSFYGEGAAKPLPRSATVRNLGYTSEVAKRYPWVEQLSGDGTDVPKGRPRPGAPLEA</sequence>
<comment type="caution">
    <text evidence="17">The sequence shown here is derived from an EMBL/GenBank/DDBJ whole genome shotgun (WGS) entry which is preliminary data.</text>
</comment>
<evidence type="ECO:0000256" key="9">
    <source>
        <dbReference type="ARBA" id="ARBA00022989"/>
    </source>
</evidence>
<dbReference type="InterPro" id="IPR014430">
    <property type="entry name" value="Scs7"/>
</dbReference>
<keyword evidence="8" id="KW-0862">Zinc</keyword>
<dbReference type="GO" id="GO:0080132">
    <property type="term" value="F:fatty acid 2-hydroxylase activity"/>
    <property type="evidence" value="ECO:0007669"/>
    <property type="project" value="InterPro"/>
</dbReference>
<feature type="domain" description="Fatty acid hydroxylase" evidence="16">
    <location>
        <begin position="60"/>
        <end position="202"/>
    </location>
</feature>
<evidence type="ECO:0000256" key="15">
    <source>
        <dbReference type="SAM" id="Phobius"/>
    </source>
</evidence>
<protein>
    <submittedName>
        <fullName evidence="17">Sterol desaturase/sphingolipid hydroxylase (Fatty acid hydroxylase superfamily)</fullName>
    </submittedName>
</protein>
<dbReference type="Proteomes" id="UP000563524">
    <property type="component" value="Unassembled WGS sequence"/>
</dbReference>
<comment type="cofactor">
    <cofactor evidence="1">
        <name>Zn(2+)</name>
        <dbReference type="ChEBI" id="CHEBI:29105"/>
    </cofactor>
</comment>
<evidence type="ECO:0000313" key="17">
    <source>
        <dbReference type="EMBL" id="MBB4659291.1"/>
    </source>
</evidence>
<keyword evidence="6" id="KW-0256">Endoplasmic reticulum</keyword>
<keyword evidence="13" id="KW-0275">Fatty acid biosynthesis</keyword>
<dbReference type="RefSeq" id="WP_183817742.1">
    <property type="nucleotide sequence ID" value="NZ_JACHOB010000003.1"/>
</dbReference>
<dbReference type="AlphaFoldDB" id="A0A840I4T2"/>
<evidence type="ECO:0000256" key="8">
    <source>
        <dbReference type="ARBA" id="ARBA00022833"/>
    </source>
</evidence>
<comment type="subcellular location">
    <subcellularLocation>
        <location evidence="2">Endoplasmic reticulum membrane</location>
        <topology evidence="2">Multi-pass membrane protein</topology>
    </subcellularLocation>
</comment>
<feature type="transmembrane region" description="Helical" evidence="15">
    <location>
        <begin position="52"/>
        <end position="73"/>
    </location>
</feature>
<keyword evidence="12 15" id="KW-0472">Membrane</keyword>
<name>A0A840I4T2_9PROT</name>
<evidence type="ECO:0000256" key="1">
    <source>
        <dbReference type="ARBA" id="ARBA00001947"/>
    </source>
</evidence>
<dbReference type="GO" id="GO:0016020">
    <property type="term" value="C:membrane"/>
    <property type="evidence" value="ECO:0007669"/>
    <property type="project" value="InterPro"/>
</dbReference>
<evidence type="ECO:0000256" key="2">
    <source>
        <dbReference type="ARBA" id="ARBA00004477"/>
    </source>
</evidence>
<feature type="region of interest" description="Disordered" evidence="14">
    <location>
        <begin position="238"/>
        <end position="257"/>
    </location>
</feature>
<dbReference type="PANTHER" id="PTHR12863">
    <property type="entry name" value="FATTY ACID HYDROXYLASE"/>
    <property type="match status" value="1"/>
</dbReference>
<keyword evidence="5" id="KW-0479">Metal-binding</keyword>
<dbReference type="PANTHER" id="PTHR12863:SF1">
    <property type="entry name" value="FATTY ACID 2-HYDROXYLASE"/>
    <property type="match status" value="1"/>
</dbReference>
<keyword evidence="11" id="KW-0443">Lipid metabolism</keyword>